<dbReference type="RefSeq" id="WP_136875006.1">
    <property type="nucleotide sequence ID" value="NZ_SWBO01000002.1"/>
</dbReference>
<dbReference type="Gene3D" id="1.10.620.20">
    <property type="entry name" value="Ribonucleotide Reductase, subunit A"/>
    <property type="match status" value="1"/>
</dbReference>
<keyword evidence="4" id="KW-1185">Reference proteome</keyword>
<keyword evidence="1" id="KW-0732">Signal</keyword>
<dbReference type="AlphaFoldDB" id="A0A4U1CCW1"/>
<dbReference type="GO" id="GO:0016491">
    <property type="term" value="F:oxidoreductase activity"/>
    <property type="evidence" value="ECO:0007669"/>
    <property type="project" value="InterPro"/>
</dbReference>
<evidence type="ECO:0000256" key="1">
    <source>
        <dbReference type="SAM" id="SignalP"/>
    </source>
</evidence>
<evidence type="ECO:0000313" key="4">
    <source>
        <dbReference type="Proteomes" id="UP000310477"/>
    </source>
</evidence>
<dbReference type="InterPro" id="IPR012348">
    <property type="entry name" value="RNR-like"/>
</dbReference>
<sequence length="84" mass="9304">MKKAVLILALGLAFLQAFSANEQTEIKQQKAAVDTLKKDGIDPICKMKVKAGNTKTIVFEKVTYGFCSESCKKTFTANPKKYIK</sequence>
<dbReference type="OrthoDB" id="6382410at2"/>
<evidence type="ECO:0000313" key="3">
    <source>
        <dbReference type="EMBL" id="TKC02593.1"/>
    </source>
</evidence>
<feature type="domain" description="TRASH" evidence="2">
    <location>
        <begin position="42"/>
        <end position="79"/>
    </location>
</feature>
<accession>A0A4U1CCW1</accession>
<dbReference type="EMBL" id="SWBO01000002">
    <property type="protein sequence ID" value="TKC02593.1"/>
    <property type="molecule type" value="Genomic_DNA"/>
</dbReference>
<gene>
    <name evidence="3" type="ORF">FA045_04775</name>
</gene>
<dbReference type="Pfam" id="PF04945">
    <property type="entry name" value="YHS"/>
    <property type="match status" value="1"/>
</dbReference>
<dbReference type="InterPro" id="IPR007029">
    <property type="entry name" value="YHS_dom"/>
</dbReference>
<proteinExistence type="predicted"/>
<evidence type="ECO:0000259" key="2">
    <source>
        <dbReference type="SMART" id="SM00746"/>
    </source>
</evidence>
<dbReference type="InterPro" id="IPR011017">
    <property type="entry name" value="TRASH_dom"/>
</dbReference>
<protein>
    <submittedName>
        <fullName evidence="3">YHS domain-containing protein</fullName>
    </submittedName>
</protein>
<dbReference type="SMART" id="SM00746">
    <property type="entry name" value="TRASH"/>
    <property type="match status" value="1"/>
</dbReference>
<feature type="chain" id="PRO_5020916430" evidence="1">
    <location>
        <begin position="20"/>
        <end position="84"/>
    </location>
</feature>
<organism evidence="3 4">
    <name type="scientific">Pedobacter cryotolerans</name>
    <dbReference type="NCBI Taxonomy" id="2571270"/>
    <lineage>
        <taxon>Bacteria</taxon>
        <taxon>Pseudomonadati</taxon>
        <taxon>Bacteroidota</taxon>
        <taxon>Sphingobacteriia</taxon>
        <taxon>Sphingobacteriales</taxon>
        <taxon>Sphingobacteriaceae</taxon>
        <taxon>Pedobacter</taxon>
    </lineage>
</organism>
<dbReference type="Proteomes" id="UP000310477">
    <property type="component" value="Unassembled WGS sequence"/>
</dbReference>
<comment type="caution">
    <text evidence="3">The sequence shown here is derived from an EMBL/GenBank/DDBJ whole genome shotgun (WGS) entry which is preliminary data.</text>
</comment>
<name>A0A4U1CCW1_9SPHI</name>
<reference evidence="3 4" key="1">
    <citation type="submission" date="2019-04" db="EMBL/GenBank/DDBJ databases">
        <title>Pedobacter sp. AR-2-6 sp. nov., isolated from Arctic soil.</title>
        <authorList>
            <person name="Dahal R.H."/>
            <person name="Kim D.-U."/>
        </authorList>
    </citation>
    <scope>NUCLEOTIDE SEQUENCE [LARGE SCALE GENOMIC DNA]</scope>
    <source>
        <strain evidence="3 4">AR-2-6</strain>
    </source>
</reference>
<feature type="signal peptide" evidence="1">
    <location>
        <begin position="1"/>
        <end position="19"/>
    </location>
</feature>